<evidence type="ECO:0000313" key="3">
    <source>
        <dbReference type="EMBL" id="MFC5949936.1"/>
    </source>
</evidence>
<dbReference type="InterPro" id="IPR011037">
    <property type="entry name" value="Pyrv_Knase-like_insert_dom_sf"/>
</dbReference>
<reference evidence="4" key="1">
    <citation type="journal article" date="2019" name="Int. J. Syst. Evol. Microbiol.">
        <title>The Global Catalogue of Microorganisms (GCM) 10K type strain sequencing project: providing services to taxonomists for standard genome sequencing and annotation.</title>
        <authorList>
            <consortium name="The Broad Institute Genomics Platform"/>
            <consortium name="The Broad Institute Genome Sequencing Center for Infectious Disease"/>
            <person name="Wu L."/>
            <person name="Ma J."/>
        </authorList>
    </citation>
    <scope>NUCLEOTIDE SEQUENCE [LARGE SCALE GENOMIC DNA]</scope>
    <source>
        <strain evidence="4">CGMCC 4.7397</strain>
    </source>
</reference>
<evidence type="ECO:0000256" key="1">
    <source>
        <dbReference type="SAM" id="MobiDB-lite"/>
    </source>
</evidence>
<sequence length="194" mass="20432">MQEETAEDAGAARRIPVEIVALVASPVHAYEGRPADGPRPDPEDPRKDRIEVRSGLGVVGDRYFDHPAHRRASVTLLSAEALDGVAAGLGVPPFDPVLARRTVVLRGAAVDALAGSGAEFALDSGDGPVRFRAHRAAHPCRWMDVVLAPGAFKALRGRGGVRCEPLSDGVLRRGPAVLIVPVEPATAIAPARQR</sequence>
<name>A0ABW1I8F4_9PSEU</name>
<dbReference type="InterPro" id="IPR005302">
    <property type="entry name" value="MoCF_Sase_C"/>
</dbReference>
<dbReference type="Gene3D" id="2.40.33.20">
    <property type="entry name" value="PK beta-barrel domain-like"/>
    <property type="match status" value="1"/>
</dbReference>
<dbReference type="SUPFAM" id="SSF50800">
    <property type="entry name" value="PK beta-barrel domain-like"/>
    <property type="match status" value="1"/>
</dbReference>
<feature type="region of interest" description="Disordered" evidence="1">
    <location>
        <begin position="30"/>
        <end position="49"/>
    </location>
</feature>
<evidence type="ECO:0000259" key="2">
    <source>
        <dbReference type="PROSITE" id="PS51340"/>
    </source>
</evidence>
<feature type="domain" description="MOSC" evidence="2">
    <location>
        <begin position="33"/>
        <end position="180"/>
    </location>
</feature>
<evidence type="ECO:0000313" key="4">
    <source>
        <dbReference type="Proteomes" id="UP001596119"/>
    </source>
</evidence>
<dbReference type="PROSITE" id="PS51340">
    <property type="entry name" value="MOSC"/>
    <property type="match status" value="1"/>
</dbReference>
<keyword evidence="4" id="KW-1185">Reference proteome</keyword>
<accession>A0ABW1I8F4</accession>
<dbReference type="RefSeq" id="WP_379567076.1">
    <property type="nucleotide sequence ID" value="NZ_JBHSQK010000041.1"/>
</dbReference>
<comment type="caution">
    <text evidence="3">The sequence shown here is derived from an EMBL/GenBank/DDBJ whole genome shotgun (WGS) entry which is preliminary data.</text>
</comment>
<organism evidence="3 4">
    <name type="scientific">Pseudonocardia lutea</name>
    <dbReference type="NCBI Taxonomy" id="2172015"/>
    <lineage>
        <taxon>Bacteria</taxon>
        <taxon>Bacillati</taxon>
        <taxon>Actinomycetota</taxon>
        <taxon>Actinomycetes</taxon>
        <taxon>Pseudonocardiales</taxon>
        <taxon>Pseudonocardiaceae</taxon>
        <taxon>Pseudonocardia</taxon>
    </lineage>
</organism>
<dbReference type="Proteomes" id="UP001596119">
    <property type="component" value="Unassembled WGS sequence"/>
</dbReference>
<dbReference type="EMBL" id="JBHSQK010000041">
    <property type="protein sequence ID" value="MFC5949936.1"/>
    <property type="molecule type" value="Genomic_DNA"/>
</dbReference>
<protein>
    <submittedName>
        <fullName evidence="3">Molybdenum cofactor biosysynthesis protein</fullName>
    </submittedName>
</protein>
<proteinExistence type="predicted"/>
<gene>
    <name evidence="3" type="ORF">ACFQH9_16810</name>
</gene>